<dbReference type="RefSeq" id="WP_154543958.1">
    <property type="nucleotide sequence ID" value="NZ_VULO01000004.1"/>
</dbReference>
<sequence>MDESASARLRKARLTLQAVQDKKGIRPFEVQKLVDDAPGIYRIGDSAADVIFAIAKVFVEPVWVAVVEVPDIGWEAASQAGWDLGRTVIVKTPEDQAGAIISTLLEGIDVLVVGPVQLSHTIQRTLAAKARQLHRRIYATQTWSAVGGRRVG</sequence>
<evidence type="ECO:0000313" key="1">
    <source>
        <dbReference type="EMBL" id="MSS84019.1"/>
    </source>
</evidence>
<dbReference type="AlphaFoldDB" id="A0A6N7VQJ2"/>
<evidence type="ECO:0000313" key="2">
    <source>
        <dbReference type="Proteomes" id="UP000470875"/>
    </source>
</evidence>
<protein>
    <submittedName>
        <fullName evidence="1">Uncharacterized protein</fullName>
    </submittedName>
</protein>
<gene>
    <name evidence="1" type="ORF">FYJ24_04410</name>
</gene>
<dbReference type="EMBL" id="VULO01000004">
    <property type="protein sequence ID" value="MSS84019.1"/>
    <property type="molecule type" value="Genomic_DNA"/>
</dbReference>
<organism evidence="1 2">
    <name type="scientific">Scrofimicrobium canadense</name>
    <dbReference type="NCBI Taxonomy" id="2652290"/>
    <lineage>
        <taxon>Bacteria</taxon>
        <taxon>Bacillati</taxon>
        <taxon>Actinomycetota</taxon>
        <taxon>Actinomycetes</taxon>
        <taxon>Actinomycetales</taxon>
        <taxon>Actinomycetaceae</taxon>
        <taxon>Scrofimicrobium</taxon>
    </lineage>
</organism>
<reference evidence="1 2" key="1">
    <citation type="submission" date="2019-08" db="EMBL/GenBank/DDBJ databases">
        <title>In-depth cultivation of the pig gut microbiome towards novel bacterial diversity and tailored functional studies.</title>
        <authorList>
            <person name="Wylensek D."/>
            <person name="Hitch T.C.A."/>
            <person name="Clavel T."/>
        </authorList>
    </citation>
    <scope>NUCLEOTIDE SEQUENCE [LARGE SCALE GENOMIC DNA]</scope>
    <source>
        <strain evidence="1 2">WB03_NA08</strain>
    </source>
</reference>
<name>A0A6N7VQJ2_9ACTO</name>
<comment type="caution">
    <text evidence="1">The sequence shown here is derived from an EMBL/GenBank/DDBJ whole genome shotgun (WGS) entry which is preliminary data.</text>
</comment>
<accession>A0A6N7VQJ2</accession>
<proteinExistence type="predicted"/>
<dbReference type="Proteomes" id="UP000470875">
    <property type="component" value="Unassembled WGS sequence"/>
</dbReference>
<keyword evidence="2" id="KW-1185">Reference proteome</keyword>